<dbReference type="KEGG" id="sqz:FQU76_18860"/>
<keyword evidence="7" id="KW-1185">Reference proteome</keyword>
<dbReference type="GO" id="GO:0000976">
    <property type="term" value="F:transcription cis-regulatory region binding"/>
    <property type="evidence" value="ECO:0007669"/>
    <property type="project" value="TreeGrafter"/>
</dbReference>
<evidence type="ECO:0000313" key="7">
    <source>
        <dbReference type="Proteomes" id="UP000320580"/>
    </source>
</evidence>
<protein>
    <submittedName>
        <fullName evidence="6">TetR family transcriptional regulator</fullName>
    </submittedName>
</protein>
<dbReference type="SUPFAM" id="SSF48498">
    <property type="entry name" value="Tetracyclin repressor-like, C-terminal domain"/>
    <property type="match status" value="1"/>
</dbReference>
<dbReference type="InterPro" id="IPR049445">
    <property type="entry name" value="TetR_SbtR-like_C"/>
</dbReference>
<organism evidence="6 7">
    <name type="scientific">Streptomyces qinzhouensis</name>
    <dbReference type="NCBI Taxonomy" id="2599401"/>
    <lineage>
        <taxon>Bacteria</taxon>
        <taxon>Bacillati</taxon>
        <taxon>Actinomycetota</taxon>
        <taxon>Actinomycetes</taxon>
        <taxon>Kitasatosporales</taxon>
        <taxon>Streptomycetaceae</taxon>
        <taxon>Streptomyces</taxon>
    </lineage>
</organism>
<dbReference type="GO" id="GO:0003700">
    <property type="term" value="F:DNA-binding transcription factor activity"/>
    <property type="evidence" value="ECO:0007669"/>
    <property type="project" value="TreeGrafter"/>
</dbReference>
<accession>A0A5B8IIH6</accession>
<dbReference type="Pfam" id="PF21597">
    <property type="entry name" value="TetR_C_43"/>
    <property type="match status" value="1"/>
</dbReference>
<dbReference type="InterPro" id="IPR036271">
    <property type="entry name" value="Tet_transcr_reg_TetR-rel_C_sf"/>
</dbReference>
<evidence type="ECO:0000256" key="2">
    <source>
        <dbReference type="ARBA" id="ARBA00023125"/>
    </source>
</evidence>
<dbReference type="PANTHER" id="PTHR30055:SF234">
    <property type="entry name" value="HTH-TYPE TRANSCRIPTIONAL REGULATOR BETI"/>
    <property type="match status" value="1"/>
</dbReference>
<dbReference type="RefSeq" id="WP_146481531.1">
    <property type="nucleotide sequence ID" value="NZ_CP042266.1"/>
</dbReference>
<evidence type="ECO:0000313" key="6">
    <source>
        <dbReference type="EMBL" id="QDY78212.1"/>
    </source>
</evidence>
<keyword evidence="1" id="KW-0805">Transcription regulation</keyword>
<dbReference type="PANTHER" id="PTHR30055">
    <property type="entry name" value="HTH-TYPE TRANSCRIPTIONAL REGULATOR RUTR"/>
    <property type="match status" value="1"/>
</dbReference>
<gene>
    <name evidence="6" type="ORF">FQU76_18860</name>
</gene>
<proteinExistence type="predicted"/>
<dbReference type="AlphaFoldDB" id="A0A5B8IIH6"/>
<dbReference type="InterPro" id="IPR023772">
    <property type="entry name" value="DNA-bd_HTH_TetR-type_CS"/>
</dbReference>
<evidence type="ECO:0000256" key="1">
    <source>
        <dbReference type="ARBA" id="ARBA00023015"/>
    </source>
</evidence>
<feature type="domain" description="HTH tetR-type" evidence="5">
    <location>
        <begin position="7"/>
        <end position="66"/>
    </location>
</feature>
<dbReference type="Proteomes" id="UP000320580">
    <property type="component" value="Chromosome"/>
</dbReference>
<dbReference type="PROSITE" id="PS01081">
    <property type="entry name" value="HTH_TETR_1"/>
    <property type="match status" value="1"/>
</dbReference>
<dbReference type="PROSITE" id="PS50977">
    <property type="entry name" value="HTH_TETR_2"/>
    <property type="match status" value="1"/>
</dbReference>
<keyword evidence="3" id="KW-0804">Transcription</keyword>
<dbReference type="InterPro" id="IPR009057">
    <property type="entry name" value="Homeodomain-like_sf"/>
</dbReference>
<reference evidence="6 7" key="1">
    <citation type="submission" date="2019-07" db="EMBL/GenBank/DDBJ databases">
        <authorList>
            <person name="Zhu P."/>
        </authorList>
    </citation>
    <scope>NUCLEOTIDE SEQUENCE [LARGE SCALE GENOMIC DNA]</scope>
    <source>
        <strain evidence="6 7">SSL-25</strain>
    </source>
</reference>
<dbReference type="OrthoDB" id="9795011at2"/>
<evidence type="ECO:0000256" key="4">
    <source>
        <dbReference type="PROSITE-ProRule" id="PRU00335"/>
    </source>
</evidence>
<dbReference type="InterPro" id="IPR001647">
    <property type="entry name" value="HTH_TetR"/>
</dbReference>
<dbReference type="EMBL" id="CP042266">
    <property type="protein sequence ID" value="QDY78212.1"/>
    <property type="molecule type" value="Genomic_DNA"/>
</dbReference>
<evidence type="ECO:0000259" key="5">
    <source>
        <dbReference type="PROSITE" id="PS50977"/>
    </source>
</evidence>
<dbReference type="SUPFAM" id="SSF46689">
    <property type="entry name" value="Homeodomain-like"/>
    <property type="match status" value="1"/>
</dbReference>
<sequence length="203" mass="21582">MTRADAVRNRRLLMDAATAEFAENGMDVSITRIATRAGVGKGTVFRHFDTKEQLLAEIFSDRLEELVAAGECLSTADDPGAALLEFMTIGTEIQARDRSFCQAAAALSRSEATVRASRERLADVADTLVARARGAGAIRDDVTGLDIVLLLSAASQAVLSLGGPGGENPSLWQRYLAMIFDGLRPGPTHPLPVPAPTRAQFTG</sequence>
<feature type="DNA-binding region" description="H-T-H motif" evidence="4">
    <location>
        <begin position="29"/>
        <end position="48"/>
    </location>
</feature>
<evidence type="ECO:0000256" key="3">
    <source>
        <dbReference type="ARBA" id="ARBA00023163"/>
    </source>
</evidence>
<dbReference type="InterPro" id="IPR050109">
    <property type="entry name" value="HTH-type_TetR-like_transc_reg"/>
</dbReference>
<keyword evidence="2 4" id="KW-0238">DNA-binding</keyword>
<dbReference type="Pfam" id="PF00440">
    <property type="entry name" value="TetR_N"/>
    <property type="match status" value="1"/>
</dbReference>
<dbReference type="Gene3D" id="1.10.357.10">
    <property type="entry name" value="Tetracycline Repressor, domain 2"/>
    <property type="match status" value="1"/>
</dbReference>
<name>A0A5B8IIH6_9ACTN</name>
<dbReference type="PRINTS" id="PR00455">
    <property type="entry name" value="HTHTETR"/>
</dbReference>